<organism evidence="1 2">
    <name type="scientific">Rangifer tarandus platyrhynchus</name>
    <name type="common">Svalbard reindeer</name>
    <dbReference type="NCBI Taxonomy" id="3082113"/>
    <lineage>
        <taxon>Eukaryota</taxon>
        <taxon>Metazoa</taxon>
        <taxon>Chordata</taxon>
        <taxon>Craniata</taxon>
        <taxon>Vertebrata</taxon>
        <taxon>Euteleostomi</taxon>
        <taxon>Mammalia</taxon>
        <taxon>Eutheria</taxon>
        <taxon>Laurasiatheria</taxon>
        <taxon>Artiodactyla</taxon>
        <taxon>Ruminantia</taxon>
        <taxon>Pecora</taxon>
        <taxon>Cervidae</taxon>
        <taxon>Odocoileinae</taxon>
        <taxon>Rangifer</taxon>
    </lineage>
</organism>
<gene>
    <name evidence="1" type="ORF">MRATA1EN3_LOCUS23306</name>
</gene>
<proteinExistence type="predicted"/>
<dbReference type="EMBL" id="OX596091">
    <property type="protein sequence ID" value="CAI9712093.1"/>
    <property type="molecule type" value="Genomic_DNA"/>
</dbReference>
<protein>
    <submittedName>
        <fullName evidence="1">Uncharacterized protein</fullName>
    </submittedName>
</protein>
<dbReference type="Proteomes" id="UP001162501">
    <property type="component" value="Chromosome 7"/>
</dbReference>
<sequence length="346" mass="35738">MANGNKAACTPGLQPQNHCPVWADAGDHGPPWPPGLRKSQIRQCSAAVGLGAGRLSGLAGVRPEAGQRGGALLPCPSLRSLGCQRVTAAPRPGSLKGSVHTHSSKRLGTTVSDASVSLAALRSTSYPVPAGPTRSVQGTDLPRAGGGGRPTAVGNFWICGRASPDDVVGKGRELWGPTAEDGKKVGLGLQLMGLDTESVKLQLAPLGALNVDGLLASWNVGCSARGALRQGGSLQLGRCGRRTHSVKGWVPAPLHAAASRESTINCRRDTHDPRAARADGTPGRAQRLHFRASGLRRTAALFLCGGKQVCLAPWKVAAADAGKSDPIFKCSAGVCPLKEVYDEYLG</sequence>
<evidence type="ECO:0000313" key="2">
    <source>
        <dbReference type="Proteomes" id="UP001162501"/>
    </source>
</evidence>
<accession>A0ACB0FH42</accession>
<name>A0ACB0FH42_RANTA</name>
<reference evidence="1" key="1">
    <citation type="submission" date="2023-05" db="EMBL/GenBank/DDBJ databases">
        <authorList>
            <consortium name="ELIXIR-Norway"/>
        </authorList>
    </citation>
    <scope>NUCLEOTIDE SEQUENCE</scope>
</reference>
<evidence type="ECO:0000313" key="1">
    <source>
        <dbReference type="EMBL" id="CAI9712093.1"/>
    </source>
</evidence>